<proteinExistence type="predicted"/>
<sequence>MAEFKSFLNVRIIRDSAKGKLWLCRDQFIAKTISCYHLEYLQPAPTSLSPAELTKYDGEARPDQIIGYQSRVGSIQYIASTARPDVAFTASKLTEFLTNPSPAHQAEAHRALAYLDSTRYVAIEYSRPLPPPQTLVFKSASDASLADDPEDWVPWKPQMILILKAKAFFRFLEGSPAKEGKSSEEQQKEEREEMKASATTLGSLSIKVQASDPWREIPRRKKYGIVCLSYTTRVQLV</sequence>
<protein>
    <submittedName>
        <fullName evidence="1">Uncharacterized protein</fullName>
    </submittedName>
</protein>
<dbReference type="EMBL" id="MU971394">
    <property type="protein sequence ID" value="KAK9236190.1"/>
    <property type="molecule type" value="Genomic_DNA"/>
</dbReference>
<organism evidence="1 2">
    <name type="scientific">Lipomyces kononenkoae</name>
    <name type="common">Yeast</name>
    <dbReference type="NCBI Taxonomy" id="34357"/>
    <lineage>
        <taxon>Eukaryota</taxon>
        <taxon>Fungi</taxon>
        <taxon>Dikarya</taxon>
        <taxon>Ascomycota</taxon>
        <taxon>Saccharomycotina</taxon>
        <taxon>Lipomycetes</taxon>
        <taxon>Lipomycetales</taxon>
        <taxon>Lipomycetaceae</taxon>
        <taxon>Lipomyces</taxon>
    </lineage>
</organism>
<reference evidence="2" key="1">
    <citation type="journal article" date="2024" name="Front. Bioeng. Biotechnol.">
        <title>Genome-scale model development and genomic sequencing of the oleaginous clade Lipomyces.</title>
        <authorList>
            <person name="Czajka J.J."/>
            <person name="Han Y."/>
            <person name="Kim J."/>
            <person name="Mondo S.J."/>
            <person name="Hofstad B.A."/>
            <person name="Robles A."/>
            <person name="Haridas S."/>
            <person name="Riley R."/>
            <person name="LaButti K."/>
            <person name="Pangilinan J."/>
            <person name="Andreopoulos W."/>
            <person name="Lipzen A."/>
            <person name="Yan J."/>
            <person name="Wang M."/>
            <person name="Ng V."/>
            <person name="Grigoriev I.V."/>
            <person name="Spatafora J.W."/>
            <person name="Magnuson J.K."/>
            <person name="Baker S.E."/>
            <person name="Pomraning K.R."/>
        </authorList>
    </citation>
    <scope>NUCLEOTIDE SEQUENCE [LARGE SCALE GENOMIC DNA]</scope>
    <source>
        <strain evidence="2">CBS 7786</strain>
    </source>
</reference>
<keyword evidence="2" id="KW-1185">Reference proteome</keyword>
<name>A0ACC3SXS1_LIPKO</name>
<dbReference type="Proteomes" id="UP001433508">
    <property type="component" value="Unassembled WGS sequence"/>
</dbReference>
<evidence type="ECO:0000313" key="1">
    <source>
        <dbReference type="EMBL" id="KAK9236190.1"/>
    </source>
</evidence>
<accession>A0ACC3SXS1</accession>
<evidence type="ECO:0000313" key="2">
    <source>
        <dbReference type="Proteomes" id="UP001433508"/>
    </source>
</evidence>
<gene>
    <name evidence="1" type="ORF">V1525DRAFT_346707</name>
</gene>
<comment type="caution">
    <text evidence="1">The sequence shown here is derived from an EMBL/GenBank/DDBJ whole genome shotgun (WGS) entry which is preliminary data.</text>
</comment>